<keyword evidence="3" id="KW-1185">Reference proteome</keyword>
<dbReference type="InterPro" id="IPR008869">
    <property type="entry name" value="MlaC/ttg2D"/>
</dbReference>
<sequence>MKISRSLIAATLGLAGLVSPIALAPASAAVDASDPSRFITTLTTDGLGALRSGNRAAAKAQFRTLLAQYFAVDAIGDRLIRRWSPTITPAQKSAYKAAFPNYIIGTYADRLFEYANAQVKVVRATPAAGGTVDVTTQVIKPGQQPIVAVWSVAKAGAGYKVTNLKVAGINLAIAQAADFDAIVQRQGFDALVAMMKSRSAS</sequence>
<dbReference type="PANTHER" id="PTHR36573:SF1">
    <property type="entry name" value="INTERMEMBRANE PHOSPHOLIPID TRANSPORT SYSTEM BINDING PROTEIN MLAC"/>
    <property type="match status" value="1"/>
</dbReference>
<dbReference type="Proteomes" id="UP001220395">
    <property type="component" value="Chromosome"/>
</dbReference>
<dbReference type="InterPro" id="IPR042245">
    <property type="entry name" value="Tgt2/MlaC_sf"/>
</dbReference>
<dbReference type="Pfam" id="PF05494">
    <property type="entry name" value="MlaC"/>
    <property type="match status" value="1"/>
</dbReference>
<name>A0ABY7TK32_9SPHN</name>
<evidence type="ECO:0000313" key="2">
    <source>
        <dbReference type="EMBL" id="WCT73582.1"/>
    </source>
</evidence>
<feature type="signal peptide" evidence="1">
    <location>
        <begin position="1"/>
        <end position="24"/>
    </location>
</feature>
<organism evidence="2 3">
    <name type="scientific">Sphingomonas naphthae</name>
    <dbReference type="NCBI Taxonomy" id="1813468"/>
    <lineage>
        <taxon>Bacteria</taxon>
        <taxon>Pseudomonadati</taxon>
        <taxon>Pseudomonadota</taxon>
        <taxon>Alphaproteobacteria</taxon>
        <taxon>Sphingomonadales</taxon>
        <taxon>Sphingomonadaceae</taxon>
        <taxon>Sphingomonas</taxon>
    </lineage>
</organism>
<protein>
    <submittedName>
        <fullName evidence="2">ABC transporter substrate-binding protein</fullName>
    </submittedName>
</protein>
<keyword evidence="1" id="KW-0732">Signal</keyword>
<evidence type="ECO:0000313" key="3">
    <source>
        <dbReference type="Proteomes" id="UP001220395"/>
    </source>
</evidence>
<gene>
    <name evidence="2" type="ORF">PQ455_18555</name>
</gene>
<dbReference type="EMBL" id="CP117411">
    <property type="protein sequence ID" value="WCT73582.1"/>
    <property type="molecule type" value="Genomic_DNA"/>
</dbReference>
<dbReference type="Gene3D" id="3.10.450.710">
    <property type="entry name" value="Tgt2/MlaC"/>
    <property type="match status" value="1"/>
</dbReference>
<dbReference type="PANTHER" id="PTHR36573">
    <property type="entry name" value="INTERMEMBRANE PHOSPHOLIPID TRANSPORT SYSTEM BINDING PROTEIN MLAC"/>
    <property type="match status" value="1"/>
</dbReference>
<reference evidence="2 3" key="1">
    <citation type="submission" date="2023-02" db="EMBL/GenBank/DDBJ databases">
        <title>Genome sequence of Sphingomonas naphthae.</title>
        <authorList>
            <person name="Kim S."/>
            <person name="Heo J."/>
            <person name="Kwon S.-W."/>
        </authorList>
    </citation>
    <scope>NUCLEOTIDE SEQUENCE [LARGE SCALE GENOMIC DNA]</scope>
    <source>
        <strain evidence="2 3">KACC 18716</strain>
    </source>
</reference>
<dbReference type="RefSeq" id="WP_273687921.1">
    <property type="nucleotide sequence ID" value="NZ_CP117411.1"/>
</dbReference>
<proteinExistence type="predicted"/>
<feature type="chain" id="PRO_5045268773" evidence="1">
    <location>
        <begin position="25"/>
        <end position="201"/>
    </location>
</feature>
<evidence type="ECO:0000256" key="1">
    <source>
        <dbReference type="SAM" id="SignalP"/>
    </source>
</evidence>
<accession>A0ABY7TK32</accession>